<protein>
    <submittedName>
        <fullName evidence="1">Uncharacterized protein</fullName>
    </submittedName>
</protein>
<dbReference type="EnsemblPlants" id="EMT18955">
    <property type="protein sequence ID" value="EMT18955"/>
    <property type="gene ID" value="F775_24193"/>
</dbReference>
<proteinExistence type="predicted"/>
<reference evidence="1" key="1">
    <citation type="submission" date="2015-06" db="UniProtKB">
        <authorList>
            <consortium name="EnsemblPlants"/>
        </authorList>
    </citation>
    <scope>IDENTIFICATION</scope>
</reference>
<name>R7WEJ7_AEGTA</name>
<accession>R7WEJ7</accession>
<evidence type="ECO:0000313" key="1">
    <source>
        <dbReference type="EnsemblPlants" id="EMT18955"/>
    </source>
</evidence>
<dbReference type="AlphaFoldDB" id="R7WEJ7"/>
<organism evidence="1">
    <name type="scientific">Aegilops tauschii</name>
    <name type="common">Tausch's goatgrass</name>
    <name type="synonym">Aegilops squarrosa</name>
    <dbReference type="NCBI Taxonomy" id="37682"/>
    <lineage>
        <taxon>Eukaryota</taxon>
        <taxon>Viridiplantae</taxon>
        <taxon>Streptophyta</taxon>
        <taxon>Embryophyta</taxon>
        <taxon>Tracheophyta</taxon>
        <taxon>Spermatophyta</taxon>
        <taxon>Magnoliopsida</taxon>
        <taxon>Liliopsida</taxon>
        <taxon>Poales</taxon>
        <taxon>Poaceae</taxon>
        <taxon>BOP clade</taxon>
        <taxon>Pooideae</taxon>
        <taxon>Triticodae</taxon>
        <taxon>Triticeae</taxon>
        <taxon>Triticinae</taxon>
        <taxon>Aegilops</taxon>
    </lineage>
</organism>
<sequence>MASMKKFIEVTVDDLQERSRLDVATGLLLNAVKADGRNSVVDIVEIRFKGLEDAQQPNRRLVLSKRRGQLKQISGRHRLPVLPELSEISLSVLLNVKKTEGSKIVSLMRGAMLWITRRLSRRSGGEYGAHNHQFITMKQKKWYSFAMLDFGSRCSSAINRRYSRCHHSFDSFAAMQASDEEARNGGGHITICRRGERHTYPLTIEMQVQGKHLVSLLAVLDMNLAFG</sequence>